<keyword evidence="1 4" id="KW-0663">Pyridoxal phosphate</keyword>
<evidence type="ECO:0000256" key="6">
    <source>
        <dbReference type="SAM" id="MobiDB-lite"/>
    </source>
</evidence>
<accession>A0A2M8J4P6</accession>
<name>A0A2M8J4P6_9RHOB</name>
<sequence length="445" mass="48492">MGVPGQVRPPGPEIETIGPNTVSSSIATTLQRPDVALLGATPAFEHTLHVGRPNMPDRQAFLTRINQVLDSGRLSNWGPFVQEFEDRVAEISGAKHCIATCNATIGLELAISGLGMSGDVIVPSFTFIATVHALWLQGVRPVFCDIDPVTHCLDIDCVEAAITSRTTGILGVHLWGNSCANQRLHDLAKKYELKLLFDAAHSFGCETGPNHPSHLGDAAVYSFHATKCIHSFEGGAIVTNDRELADRLRLMVNFGFAGEDIVAHLGINGKMNEASAAMGLTSLEAMDQFFDHNRANYATYAAALADVPGVTLMPRETNHKHNFQYIVTEVDPTKAGLTRDELISALRLENVYARRYFYPGCHRMQPYAGLNPRAGYTLPVTEAVAERVMVLPTGMAMSGHEIKRLCACIASIVRQAPAVRAAIHECKDPRLPPFPAWEARTRVNH</sequence>
<evidence type="ECO:0000256" key="4">
    <source>
        <dbReference type="PIRSR" id="PIRSR000390-2"/>
    </source>
</evidence>
<feature type="active site" description="Proton acceptor" evidence="3">
    <location>
        <position position="227"/>
    </location>
</feature>
<evidence type="ECO:0000313" key="8">
    <source>
        <dbReference type="Proteomes" id="UP000231553"/>
    </source>
</evidence>
<keyword evidence="8" id="KW-1185">Reference proteome</keyword>
<evidence type="ECO:0000256" key="2">
    <source>
        <dbReference type="ARBA" id="ARBA00037999"/>
    </source>
</evidence>
<dbReference type="Gene3D" id="3.90.1150.10">
    <property type="entry name" value="Aspartate Aminotransferase, domain 1"/>
    <property type="match status" value="1"/>
</dbReference>
<dbReference type="PIRSF" id="PIRSF000390">
    <property type="entry name" value="PLP_StrS"/>
    <property type="match status" value="1"/>
</dbReference>
<evidence type="ECO:0000256" key="3">
    <source>
        <dbReference type="PIRSR" id="PIRSR000390-1"/>
    </source>
</evidence>
<reference evidence="7 8" key="1">
    <citation type="journal article" date="2018" name="Int. J. Syst. Evol. Microbiol.">
        <title>Pseudooceanicola lipolyticus sp. nov., a marine alphaproteobacterium, reclassification of Oceanicola flagellatus as Pseudooceanicola flagellatus comb. nov. and emended description of the genus Pseudooceanicola.</title>
        <authorList>
            <person name="Huang M.-M."/>
            <person name="Guo L.-L."/>
            <person name="Wu Y.-H."/>
            <person name="Lai Q.-L."/>
            <person name="Shao Z.-Z."/>
            <person name="Wang C.-S."/>
            <person name="Wu M."/>
            <person name="Xu X.-W."/>
        </authorList>
    </citation>
    <scope>NUCLEOTIDE SEQUENCE [LARGE SCALE GENOMIC DNA]</scope>
    <source>
        <strain evidence="7 8">157</strain>
    </source>
</reference>
<evidence type="ECO:0000313" key="7">
    <source>
        <dbReference type="EMBL" id="PJE37738.1"/>
    </source>
</evidence>
<proteinExistence type="inferred from homology"/>
<dbReference type="InterPro" id="IPR015421">
    <property type="entry name" value="PyrdxlP-dep_Trfase_major"/>
</dbReference>
<dbReference type="Gene3D" id="3.40.640.10">
    <property type="entry name" value="Type I PLP-dependent aspartate aminotransferase-like (Major domain)"/>
    <property type="match status" value="1"/>
</dbReference>
<organism evidence="7 8">
    <name type="scientific">Pseudooceanicola lipolyticus</name>
    <dbReference type="NCBI Taxonomy" id="2029104"/>
    <lineage>
        <taxon>Bacteria</taxon>
        <taxon>Pseudomonadati</taxon>
        <taxon>Pseudomonadota</taxon>
        <taxon>Alphaproteobacteria</taxon>
        <taxon>Rhodobacterales</taxon>
        <taxon>Paracoccaceae</taxon>
        <taxon>Pseudooceanicola</taxon>
    </lineage>
</organism>
<evidence type="ECO:0000256" key="5">
    <source>
        <dbReference type="RuleBase" id="RU004508"/>
    </source>
</evidence>
<dbReference type="OrthoDB" id="9768668at2"/>
<dbReference type="GO" id="GO:0000271">
    <property type="term" value="P:polysaccharide biosynthetic process"/>
    <property type="evidence" value="ECO:0007669"/>
    <property type="project" value="TreeGrafter"/>
</dbReference>
<dbReference type="GO" id="GO:0008483">
    <property type="term" value="F:transaminase activity"/>
    <property type="evidence" value="ECO:0007669"/>
    <property type="project" value="UniProtKB-KW"/>
</dbReference>
<dbReference type="InterPro" id="IPR015424">
    <property type="entry name" value="PyrdxlP-dep_Trfase"/>
</dbReference>
<gene>
    <name evidence="7" type="ORF">CVM52_05555</name>
</gene>
<dbReference type="PANTHER" id="PTHR30244:SF9">
    <property type="entry name" value="PROTEIN RV3402C"/>
    <property type="match status" value="1"/>
</dbReference>
<keyword evidence="7" id="KW-0808">Transferase</keyword>
<dbReference type="PANTHER" id="PTHR30244">
    <property type="entry name" value="TRANSAMINASE"/>
    <property type="match status" value="1"/>
</dbReference>
<comment type="caution">
    <text evidence="7">The sequence shown here is derived from an EMBL/GenBank/DDBJ whole genome shotgun (WGS) entry which is preliminary data.</text>
</comment>
<dbReference type="SUPFAM" id="SSF53383">
    <property type="entry name" value="PLP-dependent transferases"/>
    <property type="match status" value="1"/>
</dbReference>
<dbReference type="InterPro" id="IPR000653">
    <property type="entry name" value="DegT/StrS_aminotransferase"/>
</dbReference>
<dbReference type="EMBL" id="PGTB01000010">
    <property type="protein sequence ID" value="PJE37738.1"/>
    <property type="molecule type" value="Genomic_DNA"/>
</dbReference>
<comment type="similarity">
    <text evidence="2 5">Belongs to the DegT/DnrJ/EryC1 family.</text>
</comment>
<dbReference type="AlphaFoldDB" id="A0A2M8J4P6"/>
<keyword evidence="7" id="KW-0032">Aminotransferase</keyword>
<dbReference type="GO" id="GO:0030170">
    <property type="term" value="F:pyridoxal phosphate binding"/>
    <property type="evidence" value="ECO:0007669"/>
    <property type="project" value="TreeGrafter"/>
</dbReference>
<dbReference type="Proteomes" id="UP000231553">
    <property type="component" value="Unassembled WGS sequence"/>
</dbReference>
<dbReference type="InterPro" id="IPR015422">
    <property type="entry name" value="PyrdxlP-dep_Trfase_small"/>
</dbReference>
<protein>
    <submittedName>
        <fullName evidence="7">dTDP-4-dehydro-6-deoxyglucose aminotransferase</fullName>
    </submittedName>
</protein>
<feature type="region of interest" description="Disordered" evidence="6">
    <location>
        <begin position="1"/>
        <end position="20"/>
    </location>
</feature>
<feature type="modified residue" description="N6-(pyridoxal phosphate)lysine" evidence="4">
    <location>
        <position position="227"/>
    </location>
</feature>
<dbReference type="CDD" id="cd00616">
    <property type="entry name" value="AHBA_syn"/>
    <property type="match status" value="1"/>
</dbReference>
<dbReference type="Pfam" id="PF01041">
    <property type="entry name" value="DegT_DnrJ_EryC1"/>
    <property type="match status" value="1"/>
</dbReference>
<evidence type="ECO:0000256" key="1">
    <source>
        <dbReference type="ARBA" id="ARBA00022898"/>
    </source>
</evidence>